<dbReference type="EMBL" id="BGZK01000489">
    <property type="protein sequence ID" value="GBP46804.1"/>
    <property type="molecule type" value="Genomic_DNA"/>
</dbReference>
<keyword evidence="2" id="KW-1185">Reference proteome</keyword>
<evidence type="ECO:0000313" key="1">
    <source>
        <dbReference type="EMBL" id="GBP46804.1"/>
    </source>
</evidence>
<name>A0A4C1W9I4_EUMVA</name>
<evidence type="ECO:0000313" key="2">
    <source>
        <dbReference type="Proteomes" id="UP000299102"/>
    </source>
</evidence>
<reference evidence="1 2" key="1">
    <citation type="journal article" date="2019" name="Commun. Biol.">
        <title>The bagworm genome reveals a unique fibroin gene that provides high tensile strength.</title>
        <authorList>
            <person name="Kono N."/>
            <person name="Nakamura H."/>
            <person name="Ohtoshi R."/>
            <person name="Tomita M."/>
            <person name="Numata K."/>
            <person name="Arakawa K."/>
        </authorList>
    </citation>
    <scope>NUCLEOTIDE SEQUENCE [LARGE SCALE GENOMIC DNA]</scope>
</reference>
<comment type="caution">
    <text evidence="1">The sequence shown here is derived from an EMBL/GenBank/DDBJ whole genome shotgun (WGS) entry which is preliminary data.</text>
</comment>
<sequence>MCIRPVMTYPGPVFAHAQPDALYNLQIVQNEFCRRAADSPRINTVEMRYLRSTCGVETCRSSDVREPCGLEEDVLTRVEEGVTMAWPFGKVE</sequence>
<organism evidence="1 2">
    <name type="scientific">Eumeta variegata</name>
    <name type="common">Bagworm moth</name>
    <name type="synonym">Eumeta japonica</name>
    <dbReference type="NCBI Taxonomy" id="151549"/>
    <lineage>
        <taxon>Eukaryota</taxon>
        <taxon>Metazoa</taxon>
        <taxon>Ecdysozoa</taxon>
        <taxon>Arthropoda</taxon>
        <taxon>Hexapoda</taxon>
        <taxon>Insecta</taxon>
        <taxon>Pterygota</taxon>
        <taxon>Neoptera</taxon>
        <taxon>Endopterygota</taxon>
        <taxon>Lepidoptera</taxon>
        <taxon>Glossata</taxon>
        <taxon>Ditrysia</taxon>
        <taxon>Tineoidea</taxon>
        <taxon>Psychidae</taxon>
        <taxon>Oiketicinae</taxon>
        <taxon>Eumeta</taxon>
    </lineage>
</organism>
<proteinExistence type="predicted"/>
<dbReference type="OrthoDB" id="10050074at2759"/>
<gene>
    <name evidence="1" type="ORF">EVAR_10772_1</name>
</gene>
<protein>
    <submittedName>
        <fullName evidence="1">Uncharacterized protein</fullName>
    </submittedName>
</protein>
<accession>A0A4C1W9I4</accession>
<dbReference type="AlphaFoldDB" id="A0A4C1W9I4"/>
<dbReference type="Proteomes" id="UP000299102">
    <property type="component" value="Unassembled WGS sequence"/>
</dbReference>